<accession>A0AAD8BR17</accession>
<feature type="compositionally biased region" description="Polar residues" evidence="1">
    <location>
        <begin position="59"/>
        <end position="115"/>
    </location>
</feature>
<name>A0AAD8BR17_BIOPF</name>
<dbReference type="AlphaFoldDB" id="A0AAD8BR17"/>
<keyword evidence="3" id="KW-1185">Reference proteome</keyword>
<dbReference type="EMBL" id="JASAOG010000043">
    <property type="protein sequence ID" value="KAK0059307.1"/>
    <property type="molecule type" value="Genomic_DNA"/>
</dbReference>
<feature type="region of interest" description="Disordered" evidence="1">
    <location>
        <begin position="59"/>
        <end position="118"/>
    </location>
</feature>
<comment type="caution">
    <text evidence="2">The sequence shown here is derived from an EMBL/GenBank/DDBJ whole genome shotgun (WGS) entry which is preliminary data.</text>
</comment>
<sequence>MNITYTATCKIHGRDTPYNPITHKHTSKHITSVTSPQSHHLSHIPSVTLLSHIPSITSPQSHPLSHIPSVTSPQSHHLSHIPSITSPQSHPLSHIPSVTSPQSHPLSHIPSVTSPQSHQYSISQSRIRSIVAPKSSPNKVTFMRDYVKRK</sequence>
<protein>
    <submittedName>
        <fullName evidence="2">Uncharacterized protein</fullName>
    </submittedName>
</protein>
<organism evidence="2 3">
    <name type="scientific">Biomphalaria pfeifferi</name>
    <name type="common">Bloodfluke planorb</name>
    <name type="synonym">Freshwater snail</name>
    <dbReference type="NCBI Taxonomy" id="112525"/>
    <lineage>
        <taxon>Eukaryota</taxon>
        <taxon>Metazoa</taxon>
        <taxon>Spiralia</taxon>
        <taxon>Lophotrochozoa</taxon>
        <taxon>Mollusca</taxon>
        <taxon>Gastropoda</taxon>
        <taxon>Heterobranchia</taxon>
        <taxon>Euthyneura</taxon>
        <taxon>Panpulmonata</taxon>
        <taxon>Hygrophila</taxon>
        <taxon>Lymnaeoidea</taxon>
        <taxon>Planorbidae</taxon>
        <taxon>Biomphalaria</taxon>
    </lineage>
</organism>
<gene>
    <name evidence="2" type="ORF">Bpfe_011383</name>
</gene>
<dbReference type="Proteomes" id="UP001233172">
    <property type="component" value="Unassembled WGS sequence"/>
</dbReference>
<reference evidence="2" key="2">
    <citation type="submission" date="2023-04" db="EMBL/GenBank/DDBJ databases">
        <authorList>
            <person name="Bu L."/>
            <person name="Lu L."/>
            <person name="Laidemitt M.R."/>
            <person name="Zhang S.M."/>
            <person name="Mutuku M."/>
            <person name="Mkoji G."/>
            <person name="Steinauer M."/>
            <person name="Loker E.S."/>
        </authorList>
    </citation>
    <scope>NUCLEOTIDE SEQUENCE</scope>
    <source>
        <strain evidence="2">KasaAsao</strain>
        <tissue evidence="2">Whole Snail</tissue>
    </source>
</reference>
<proteinExistence type="predicted"/>
<reference evidence="2" key="1">
    <citation type="journal article" date="2023" name="PLoS Negl. Trop. Dis.">
        <title>A genome sequence for Biomphalaria pfeifferi, the major vector snail for the human-infecting parasite Schistosoma mansoni.</title>
        <authorList>
            <person name="Bu L."/>
            <person name="Lu L."/>
            <person name="Laidemitt M.R."/>
            <person name="Zhang S.M."/>
            <person name="Mutuku M."/>
            <person name="Mkoji G."/>
            <person name="Steinauer M."/>
            <person name="Loker E.S."/>
        </authorList>
    </citation>
    <scope>NUCLEOTIDE SEQUENCE</scope>
    <source>
        <strain evidence="2">KasaAsao</strain>
    </source>
</reference>
<evidence type="ECO:0000313" key="2">
    <source>
        <dbReference type="EMBL" id="KAK0059307.1"/>
    </source>
</evidence>
<evidence type="ECO:0000256" key="1">
    <source>
        <dbReference type="SAM" id="MobiDB-lite"/>
    </source>
</evidence>
<evidence type="ECO:0000313" key="3">
    <source>
        <dbReference type="Proteomes" id="UP001233172"/>
    </source>
</evidence>